<dbReference type="EMBL" id="JACGWS010000001">
    <property type="protein sequence ID" value="MBC8753158.1"/>
    <property type="molecule type" value="Genomic_DNA"/>
</dbReference>
<gene>
    <name evidence="1" type="ORF">H2O64_00650</name>
</gene>
<dbReference type="RefSeq" id="WP_187560203.1">
    <property type="nucleotide sequence ID" value="NZ_JACGWS010000001.1"/>
</dbReference>
<accession>A0ABR7Q3X9</accession>
<comment type="caution">
    <text evidence="1">The sequence shown here is derived from an EMBL/GenBank/DDBJ whole genome shotgun (WGS) entry which is preliminary data.</text>
</comment>
<evidence type="ECO:0008006" key="3">
    <source>
        <dbReference type="Google" id="ProtNLM"/>
    </source>
</evidence>
<organism evidence="1 2">
    <name type="scientific">Kordia aestuariivivens</name>
    <dbReference type="NCBI Taxonomy" id="2759037"/>
    <lineage>
        <taxon>Bacteria</taxon>
        <taxon>Pseudomonadati</taxon>
        <taxon>Bacteroidota</taxon>
        <taxon>Flavobacteriia</taxon>
        <taxon>Flavobacteriales</taxon>
        <taxon>Flavobacteriaceae</taxon>
        <taxon>Kordia</taxon>
    </lineage>
</organism>
<sequence length="60" mass="6555">MKKQKKLNLRKLSIAKLSKVLSLKGGDTHETTVTGPKTRTKQLSKIPEECNVFSVIAGAC</sequence>
<evidence type="ECO:0000313" key="1">
    <source>
        <dbReference type="EMBL" id="MBC8753158.1"/>
    </source>
</evidence>
<reference evidence="1 2" key="1">
    <citation type="submission" date="2020-07" db="EMBL/GenBank/DDBJ databases">
        <title>Description of Kordia aestuariivivens sp. nov., isolated from a tidal flat.</title>
        <authorList>
            <person name="Park S."/>
            <person name="Yoon J.-H."/>
        </authorList>
    </citation>
    <scope>NUCLEOTIDE SEQUENCE [LARGE SCALE GENOMIC DNA]</scope>
    <source>
        <strain evidence="1 2">YSTF-M3</strain>
    </source>
</reference>
<proteinExistence type="predicted"/>
<protein>
    <recommendedName>
        <fullName evidence="3">Bacteriocin</fullName>
    </recommendedName>
</protein>
<name>A0ABR7Q3X9_9FLAO</name>
<keyword evidence="2" id="KW-1185">Reference proteome</keyword>
<dbReference type="Proteomes" id="UP000619238">
    <property type="component" value="Unassembled WGS sequence"/>
</dbReference>
<evidence type="ECO:0000313" key="2">
    <source>
        <dbReference type="Proteomes" id="UP000619238"/>
    </source>
</evidence>